<keyword evidence="2 6" id="KW-0698">rRNA processing</keyword>
<keyword evidence="5" id="KW-0694">RNA-binding</keyword>
<comment type="function">
    <text evidence="6">Phosphorolytic 3'-5' exoribonuclease that plays an important role in tRNA 3'-end maturation. Removes nucleotide residues following the 3'-CCA terminus of tRNAs; can also add nucleotides to the ends of RNA molecules by using nucleoside diphosphates as substrates, but this may not be physiologically important. Probably plays a role in initiation of 16S rRNA degradation (leading to ribosome degradation) during starvation.</text>
</comment>
<accession>A0A5C1ANQ2</accession>
<dbReference type="GO" id="GO:0000049">
    <property type="term" value="F:tRNA binding"/>
    <property type="evidence" value="ECO:0007669"/>
    <property type="project" value="UniProtKB-UniRule"/>
</dbReference>
<protein>
    <recommendedName>
        <fullName evidence="6">Ribonuclease PH</fullName>
        <shortName evidence="6">RNase PH</shortName>
        <ecNumber evidence="6">2.7.7.56</ecNumber>
    </recommendedName>
    <alternativeName>
        <fullName evidence="6">tRNA nucleotidyltransferase</fullName>
    </alternativeName>
</protein>
<dbReference type="AlphaFoldDB" id="A0A5C1ANQ2"/>
<dbReference type="PANTHER" id="PTHR11953">
    <property type="entry name" value="EXOSOME COMPLEX COMPONENT"/>
    <property type="match status" value="1"/>
</dbReference>
<dbReference type="GO" id="GO:0000175">
    <property type="term" value="F:3'-5'-RNA exonuclease activity"/>
    <property type="evidence" value="ECO:0007669"/>
    <property type="project" value="UniProtKB-UniRule"/>
</dbReference>
<dbReference type="InterPro" id="IPR036345">
    <property type="entry name" value="ExoRNase_PH_dom2_sf"/>
</dbReference>
<dbReference type="GO" id="GO:0008033">
    <property type="term" value="P:tRNA processing"/>
    <property type="evidence" value="ECO:0007669"/>
    <property type="project" value="UniProtKB-UniRule"/>
</dbReference>
<dbReference type="Pfam" id="PF03725">
    <property type="entry name" value="RNase_PH_C"/>
    <property type="match status" value="1"/>
</dbReference>
<evidence type="ECO:0000256" key="6">
    <source>
        <dbReference type="HAMAP-Rule" id="MF_00564"/>
    </source>
</evidence>
<dbReference type="InterPro" id="IPR050080">
    <property type="entry name" value="RNase_PH"/>
</dbReference>
<comment type="catalytic activity">
    <reaction evidence="6">
        <text>tRNA(n+1) + phosphate = tRNA(n) + a ribonucleoside 5'-diphosphate</text>
        <dbReference type="Rhea" id="RHEA:10628"/>
        <dbReference type="Rhea" id="RHEA-COMP:17343"/>
        <dbReference type="Rhea" id="RHEA-COMP:17344"/>
        <dbReference type="ChEBI" id="CHEBI:43474"/>
        <dbReference type="ChEBI" id="CHEBI:57930"/>
        <dbReference type="ChEBI" id="CHEBI:173114"/>
        <dbReference type="EC" id="2.7.7.56"/>
    </reaction>
</comment>
<keyword evidence="6" id="KW-0808">Transferase</keyword>
<proteinExistence type="inferred from homology"/>
<evidence type="ECO:0000256" key="5">
    <source>
        <dbReference type="ARBA" id="ARBA00022884"/>
    </source>
</evidence>
<dbReference type="InterPro" id="IPR027408">
    <property type="entry name" value="PNPase/RNase_PH_dom_sf"/>
</dbReference>
<dbReference type="KEGG" id="lrs:PX52LOC_05513"/>
<dbReference type="EMBL" id="CP042425">
    <property type="protein sequence ID" value="QEL18488.1"/>
    <property type="molecule type" value="Genomic_DNA"/>
</dbReference>
<dbReference type="HAMAP" id="MF_00564">
    <property type="entry name" value="RNase_PH"/>
    <property type="match status" value="1"/>
</dbReference>
<keyword evidence="10" id="KW-1185">Reference proteome</keyword>
<dbReference type="Pfam" id="PF01138">
    <property type="entry name" value="RNase_PH"/>
    <property type="match status" value="1"/>
</dbReference>
<dbReference type="RefSeq" id="WP_149112998.1">
    <property type="nucleotide sequence ID" value="NZ_CP042425.1"/>
</dbReference>
<dbReference type="PANTHER" id="PTHR11953:SF0">
    <property type="entry name" value="EXOSOME COMPLEX COMPONENT RRP41"/>
    <property type="match status" value="1"/>
</dbReference>
<dbReference type="InterPro" id="IPR020568">
    <property type="entry name" value="Ribosomal_Su5_D2-typ_SF"/>
</dbReference>
<dbReference type="OrthoDB" id="9807456at2"/>
<feature type="binding site" evidence="6">
    <location>
        <begin position="124"/>
        <end position="126"/>
    </location>
    <ligand>
        <name>phosphate</name>
        <dbReference type="ChEBI" id="CHEBI:43474"/>
        <note>substrate</note>
    </ligand>
</feature>
<evidence type="ECO:0000259" key="8">
    <source>
        <dbReference type="Pfam" id="PF03725"/>
    </source>
</evidence>
<comment type="similarity">
    <text evidence="1 6">Belongs to the RNase PH family.</text>
</comment>
<keyword evidence="4 6" id="KW-0819">tRNA processing</keyword>
<feature type="domain" description="Exoribonuclease phosphorolytic" evidence="8">
    <location>
        <begin position="159"/>
        <end position="224"/>
    </location>
</feature>
<gene>
    <name evidence="6" type="primary">rph</name>
    <name evidence="9" type="ORF">PX52LOC_05513</name>
</gene>
<evidence type="ECO:0000259" key="7">
    <source>
        <dbReference type="Pfam" id="PF01138"/>
    </source>
</evidence>
<organism evidence="9 10">
    <name type="scientific">Limnoglobus roseus</name>
    <dbReference type="NCBI Taxonomy" id="2598579"/>
    <lineage>
        <taxon>Bacteria</taxon>
        <taxon>Pseudomonadati</taxon>
        <taxon>Planctomycetota</taxon>
        <taxon>Planctomycetia</taxon>
        <taxon>Gemmatales</taxon>
        <taxon>Gemmataceae</taxon>
        <taxon>Limnoglobus</taxon>
    </lineage>
</organism>
<dbReference type="NCBIfam" id="TIGR01966">
    <property type="entry name" value="RNasePH"/>
    <property type="match status" value="1"/>
</dbReference>
<name>A0A5C1ANQ2_9BACT</name>
<comment type="subunit">
    <text evidence="6">Homohexameric ring arranged as a trimer of dimers.</text>
</comment>
<sequence>MERPHGRKPNQLRPLTFKRKYTRNAPGSVLVKAGNTVVLCTCTIANNVPDFLVGKGQGWMTAEYGMLPGSTNSRKARDKAGKIDGRGVEIQRLIGRSLRAVVNLAKLGERTIWIDCDVLDADGGTRTASITGAFVAVVDALQSIRTALPAPLDEILTDSVAAISVGIVEGEERLDLEYVEDRDAEVDLNLVMTGRGTFVEVQGTGEESTYTRKQLDRLVDLGTAGIAEITALQKAALGKQWPFKPVK</sequence>
<evidence type="ECO:0000313" key="9">
    <source>
        <dbReference type="EMBL" id="QEL18488.1"/>
    </source>
</evidence>
<dbReference type="SUPFAM" id="SSF55666">
    <property type="entry name" value="Ribonuclease PH domain 2-like"/>
    <property type="match status" value="1"/>
</dbReference>
<dbReference type="Proteomes" id="UP000324974">
    <property type="component" value="Chromosome"/>
</dbReference>
<dbReference type="SUPFAM" id="SSF54211">
    <property type="entry name" value="Ribosomal protein S5 domain 2-like"/>
    <property type="match status" value="1"/>
</dbReference>
<dbReference type="GO" id="GO:0031125">
    <property type="term" value="P:rRNA 3'-end processing"/>
    <property type="evidence" value="ECO:0007669"/>
    <property type="project" value="UniProtKB-ARBA"/>
</dbReference>
<dbReference type="GO" id="GO:0016075">
    <property type="term" value="P:rRNA catabolic process"/>
    <property type="evidence" value="ECO:0007669"/>
    <property type="project" value="UniProtKB-UniRule"/>
</dbReference>
<feature type="binding site" evidence="6">
    <location>
        <position position="86"/>
    </location>
    <ligand>
        <name>phosphate</name>
        <dbReference type="ChEBI" id="CHEBI:43474"/>
        <note>substrate</note>
    </ligand>
</feature>
<dbReference type="InterPro" id="IPR002381">
    <property type="entry name" value="RNase_PH_bac-type"/>
</dbReference>
<reference evidence="10" key="1">
    <citation type="submission" date="2019-08" db="EMBL/GenBank/DDBJ databases">
        <title>Limnoglobus roseus gen. nov., sp. nov., a novel freshwater planctomycete with a giant genome from the family Gemmataceae.</title>
        <authorList>
            <person name="Kulichevskaya I.S."/>
            <person name="Naumoff D.G."/>
            <person name="Miroshnikov K."/>
            <person name="Ivanova A."/>
            <person name="Philippov D.A."/>
            <person name="Hakobyan A."/>
            <person name="Rijpstra I.C."/>
            <person name="Sinninghe Damste J.S."/>
            <person name="Liesack W."/>
            <person name="Dedysh S.N."/>
        </authorList>
    </citation>
    <scope>NUCLEOTIDE SEQUENCE [LARGE SCALE GENOMIC DNA]</scope>
    <source>
        <strain evidence="10">PX52</strain>
    </source>
</reference>
<dbReference type="CDD" id="cd11362">
    <property type="entry name" value="RNase_PH_bact"/>
    <property type="match status" value="1"/>
</dbReference>
<dbReference type="Gene3D" id="3.30.230.70">
    <property type="entry name" value="GHMP Kinase, N-terminal domain"/>
    <property type="match status" value="1"/>
</dbReference>
<keyword evidence="6" id="KW-0548">Nucleotidyltransferase</keyword>
<dbReference type="InterPro" id="IPR001247">
    <property type="entry name" value="ExoRNase_PH_dom1"/>
</dbReference>
<evidence type="ECO:0000256" key="2">
    <source>
        <dbReference type="ARBA" id="ARBA00022552"/>
    </source>
</evidence>
<dbReference type="InterPro" id="IPR015847">
    <property type="entry name" value="ExoRNase_PH_dom2"/>
</dbReference>
<evidence type="ECO:0000256" key="3">
    <source>
        <dbReference type="ARBA" id="ARBA00022555"/>
    </source>
</evidence>
<keyword evidence="3 6" id="KW-0820">tRNA-binding</keyword>
<dbReference type="GO" id="GO:0009022">
    <property type="term" value="F:tRNA nucleotidyltransferase activity"/>
    <property type="evidence" value="ECO:0007669"/>
    <property type="project" value="UniProtKB-UniRule"/>
</dbReference>
<evidence type="ECO:0000256" key="1">
    <source>
        <dbReference type="ARBA" id="ARBA00006678"/>
    </source>
</evidence>
<feature type="domain" description="Exoribonuclease phosphorolytic" evidence="7">
    <location>
        <begin position="11"/>
        <end position="140"/>
    </location>
</feature>
<evidence type="ECO:0000256" key="4">
    <source>
        <dbReference type="ARBA" id="ARBA00022694"/>
    </source>
</evidence>
<dbReference type="EC" id="2.7.7.56" evidence="6"/>
<evidence type="ECO:0000313" key="10">
    <source>
        <dbReference type="Proteomes" id="UP000324974"/>
    </source>
</evidence>
<dbReference type="FunFam" id="3.30.230.70:FF:000003">
    <property type="entry name" value="Ribonuclease PH"/>
    <property type="match status" value="1"/>
</dbReference>